<keyword evidence="10" id="KW-1185">Reference proteome</keyword>
<keyword evidence="9" id="KW-0614">Plasmid</keyword>
<evidence type="ECO:0000256" key="2">
    <source>
        <dbReference type="ARBA" id="ARBA00022475"/>
    </source>
</evidence>
<dbReference type="InterPro" id="IPR050250">
    <property type="entry name" value="Macrolide_Exporter_MacB"/>
</dbReference>
<sequence>MKIPLIYNLRSVKQRPVSTALTALGIGLVVAVFVAMLALANGFIAALATTGSTDNVLLLRRGADSELSSGIPREAISIIAASPHVATAADGRPLISPETYIVLNLKRPGGDEYTVANVVARGVSDKAFEVRRSIKIVEGRRFASGQSEVCVGAKLKGRFENVNVGDVLRFSNRDWKVVCRFTADGSSFESEIWGENEQFQNVFRYNSFQDVAFRLKDPGGFAEAQRAFLADQRLQVDAHRESEFYASQSELLGNILRFLAIMITSIMAVGAVFGAVNTMYAAVSSRTPEIAVLLTLGFHPRSVLASFLAESAVIAFIGGVVGCLLALPINGVVTSTTNWASFSDVAFAFRVTPGLLGAGVGFAVAMGVIGGFFPARRASKLPVIQALR</sequence>
<feature type="transmembrane region" description="Helical" evidence="6">
    <location>
        <begin position="347"/>
        <end position="373"/>
    </location>
</feature>
<dbReference type="PANTHER" id="PTHR30572">
    <property type="entry name" value="MEMBRANE COMPONENT OF TRANSPORTER-RELATED"/>
    <property type="match status" value="1"/>
</dbReference>
<feature type="domain" description="MacB-like periplasmic core" evidence="8">
    <location>
        <begin position="19"/>
        <end position="227"/>
    </location>
</feature>
<dbReference type="InterPro" id="IPR003838">
    <property type="entry name" value="ABC3_permease_C"/>
</dbReference>
<dbReference type="RefSeq" id="WP_158508991.1">
    <property type="nucleotide sequence ID" value="NZ_CP007130.1"/>
</dbReference>
<evidence type="ECO:0000256" key="4">
    <source>
        <dbReference type="ARBA" id="ARBA00022989"/>
    </source>
</evidence>
<comment type="subcellular location">
    <subcellularLocation>
        <location evidence="1">Cell membrane</location>
        <topology evidence="1">Multi-pass membrane protein</topology>
    </subcellularLocation>
</comment>
<dbReference type="GO" id="GO:0022857">
    <property type="term" value="F:transmembrane transporter activity"/>
    <property type="evidence" value="ECO:0007669"/>
    <property type="project" value="TreeGrafter"/>
</dbReference>
<evidence type="ECO:0000256" key="6">
    <source>
        <dbReference type="SAM" id="Phobius"/>
    </source>
</evidence>
<keyword evidence="5 6" id="KW-0472">Membrane</keyword>
<dbReference type="GO" id="GO:0005886">
    <property type="term" value="C:plasma membrane"/>
    <property type="evidence" value="ECO:0007669"/>
    <property type="project" value="UniProtKB-SubCell"/>
</dbReference>
<evidence type="ECO:0000313" key="9">
    <source>
        <dbReference type="EMBL" id="AHG93525.1"/>
    </source>
</evidence>
<organism evidence="9 10">
    <name type="scientific">Gemmatirosa kalamazoonensis</name>
    <dbReference type="NCBI Taxonomy" id="861299"/>
    <lineage>
        <taxon>Bacteria</taxon>
        <taxon>Pseudomonadati</taxon>
        <taxon>Gemmatimonadota</taxon>
        <taxon>Gemmatimonadia</taxon>
        <taxon>Gemmatimonadales</taxon>
        <taxon>Gemmatimonadaceae</taxon>
        <taxon>Gemmatirosa</taxon>
    </lineage>
</organism>
<keyword evidence="3 6" id="KW-0812">Transmembrane</keyword>
<dbReference type="InterPro" id="IPR025857">
    <property type="entry name" value="MacB_PCD"/>
</dbReference>
<protein>
    <submittedName>
        <fullName evidence="9">MacB-like periplasmic core domain protein</fullName>
    </submittedName>
</protein>
<dbReference type="OrthoDB" id="241967at2"/>
<evidence type="ECO:0000259" key="8">
    <source>
        <dbReference type="Pfam" id="PF12704"/>
    </source>
</evidence>
<dbReference type="eggNOG" id="COG0577">
    <property type="taxonomic scope" value="Bacteria"/>
</dbReference>
<dbReference type="EMBL" id="CP007130">
    <property type="protein sequence ID" value="AHG93525.1"/>
    <property type="molecule type" value="Genomic_DNA"/>
</dbReference>
<dbReference type="Pfam" id="PF02687">
    <property type="entry name" value="FtsX"/>
    <property type="match status" value="1"/>
</dbReference>
<evidence type="ECO:0000256" key="5">
    <source>
        <dbReference type="ARBA" id="ARBA00023136"/>
    </source>
</evidence>
<evidence type="ECO:0000259" key="7">
    <source>
        <dbReference type="Pfam" id="PF02687"/>
    </source>
</evidence>
<feature type="transmembrane region" description="Helical" evidence="6">
    <location>
        <begin position="21"/>
        <end position="48"/>
    </location>
</feature>
<gene>
    <name evidence="9" type="ORF">J421_5990</name>
</gene>
<proteinExistence type="predicted"/>
<evidence type="ECO:0000256" key="1">
    <source>
        <dbReference type="ARBA" id="ARBA00004651"/>
    </source>
</evidence>
<feature type="domain" description="ABC3 transporter permease C-terminal" evidence="7">
    <location>
        <begin position="262"/>
        <end position="382"/>
    </location>
</feature>
<dbReference type="HOGENOM" id="CLU_000604_8_8_0"/>
<keyword evidence="4 6" id="KW-1133">Transmembrane helix</keyword>
<keyword evidence="2" id="KW-1003">Cell membrane</keyword>
<evidence type="ECO:0000256" key="3">
    <source>
        <dbReference type="ARBA" id="ARBA00022692"/>
    </source>
</evidence>
<name>W0RT75_9BACT</name>
<dbReference type="KEGG" id="gba:J421_5990"/>
<feature type="transmembrane region" description="Helical" evidence="6">
    <location>
        <begin position="258"/>
        <end position="283"/>
    </location>
</feature>
<dbReference type="Proteomes" id="UP000019151">
    <property type="component" value="Plasmid 2"/>
</dbReference>
<evidence type="ECO:0000313" key="10">
    <source>
        <dbReference type="Proteomes" id="UP000019151"/>
    </source>
</evidence>
<dbReference type="Pfam" id="PF12704">
    <property type="entry name" value="MacB_PCD"/>
    <property type="match status" value="1"/>
</dbReference>
<dbReference type="AlphaFoldDB" id="W0RT75"/>
<feature type="transmembrane region" description="Helical" evidence="6">
    <location>
        <begin position="303"/>
        <end position="327"/>
    </location>
</feature>
<dbReference type="InParanoid" id="W0RT75"/>
<reference evidence="9 10" key="1">
    <citation type="journal article" date="2014" name="Genome Announc.">
        <title>Genome Sequence and Methylome of Soil Bacterium Gemmatirosa kalamazoonensis KBS708T, a Member of the Rarely Cultivated Gemmatimonadetes Phylum.</title>
        <authorList>
            <person name="Debruyn J.M."/>
            <person name="Radosevich M."/>
            <person name="Wommack K.E."/>
            <person name="Polson S.W."/>
            <person name="Hauser L.J."/>
            <person name="Fawaz M.N."/>
            <person name="Korlach J."/>
            <person name="Tsai Y.C."/>
        </authorList>
    </citation>
    <scope>NUCLEOTIDE SEQUENCE [LARGE SCALE GENOMIC DNA]</scope>
    <source>
        <strain evidence="9 10">KBS708</strain>
        <plasmid evidence="10">Plasmid 2</plasmid>
    </source>
</reference>
<dbReference type="PANTHER" id="PTHR30572:SF15">
    <property type="entry name" value="ABC TRANSPORTER PERMEASE"/>
    <property type="match status" value="1"/>
</dbReference>
<geneLocation type="plasmid" evidence="9 10">
    <name>2</name>
</geneLocation>
<accession>W0RT75</accession>